<dbReference type="EMBL" id="AP014704">
    <property type="protein sequence ID" value="BAQ48345.1"/>
    <property type="molecule type" value="Genomic_DNA"/>
</dbReference>
<dbReference type="InterPro" id="IPR018170">
    <property type="entry name" value="Aldo/ket_reductase_CS"/>
</dbReference>
<organism evidence="9 10">
    <name type="scientific">Methylobacterium aquaticum</name>
    <dbReference type="NCBI Taxonomy" id="270351"/>
    <lineage>
        <taxon>Bacteria</taxon>
        <taxon>Pseudomonadati</taxon>
        <taxon>Pseudomonadota</taxon>
        <taxon>Alphaproteobacteria</taxon>
        <taxon>Hyphomicrobiales</taxon>
        <taxon>Methylobacteriaceae</taxon>
        <taxon>Methylobacterium</taxon>
    </lineage>
</organism>
<evidence type="ECO:0000256" key="3">
    <source>
        <dbReference type="ARBA" id="ARBA00023002"/>
    </source>
</evidence>
<dbReference type="InterPro" id="IPR023210">
    <property type="entry name" value="NADP_OxRdtase_dom"/>
</dbReference>
<comment type="catalytic activity">
    <reaction evidence="4">
        <text>hydroxyacetone + NADP(+) = methylglyoxal + NADPH + H(+)</text>
        <dbReference type="Rhea" id="RHEA:27986"/>
        <dbReference type="ChEBI" id="CHEBI:15378"/>
        <dbReference type="ChEBI" id="CHEBI:17158"/>
        <dbReference type="ChEBI" id="CHEBI:27957"/>
        <dbReference type="ChEBI" id="CHEBI:57783"/>
        <dbReference type="ChEBI" id="CHEBI:58349"/>
    </reaction>
</comment>
<dbReference type="Pfam" id="PF00248">
    <property type="entry name" value="Aldo_ket_red"/>
    <property type="match status" value="1"/>
</dbReference>
<feature type="site" description="Lowers pKa of active site Tyr" evidence="7">
    <location>
        <position position="75"/>
    </location>
</feature>
<feature type="domain" description="NADP-dependent oxidoreductase" evidence="8">
    <location>
        <begin position="17"/>
        <end position="260"/>
    </location>
</feature>
<protein>
    <submittedName>
        <fullName evidence="9">Aldo/keto reductases, related to diketogulonate reductase</fullName>
    </submittedName>
</protein>
<dbReference type="STRING" id="270351.Maq22A_c27590"/>
<evidence type="ECO:0000256" key="6">
    <source>
        <dbReference type="PIRSR" id="PIRSR000097-2"/>
    </source>
</evidence>
<evidence type="ECO:0000313" key="10">
    <source>
        <dbReference type="Proteomes" id="UP000061432"/>
    </source>
</evidence>
<feature type="active site" description="Proton donor" evidence="5">
    <location>
        <position position="50"/>
    </location>
</feature>
<dbReference type="PIRSF" id="PIRSF000097">
    <property type="entry name" value="AKR"/>
    <property type="match status" value="1"/>
</dbReference>
<keyword evidence="2" id="KW-0521">NADP</keyword>
<dbReference type="InterPro" id="IPR036812">
    <property type="entry name" value="NAD(P)_OxRdtase_dom_sf"/>
</dbReference>
<dbReference type="PANTHER" id="PTHR43827:SF3">
    <property type="entry name" value="NADP-DEPENDENT OXIDOREDUCTASE DOMAIN-CONTAINING PROTEIN"/>
    <property type="match status" value="1"/>
</dbReference>
<evidence type="ECO:0000313" key="9">
    <source>
        <dbReference type="EMBL" id="BAQ48345.1"/>
    </source>
</evidence>
<dbReference type="PATRIC" id="fig|270351.10.peg.5287"/>
<dbReference type="Proteomes" id="UP000061432">
    <property type="component" value="Chromosome"/>
</dbReference>
<evidence type="ECO:0000256" key="7">
    <source>
        <dbReference type="PIRSR" id="PIRSR000097-3"/>
    </source>
</evidence>
<evidence type="ECO:0000256" key="4">
    <source>
        <dbReference type="ARBA" id="ARBA00049445"/>
    </source>
</evidence>
<dbReference type="GO" id="GO:0016616">
    <property type="term" value="F:oxidoreductase activity, acting on the CH-OH group of donors, NAD or NADP as acceptor"/>
    <property type="evidence" value="ECO:0007669"/>
    <property type="project" value="UniProtKB-ARBA"/>
</dbReference>
<dbReference type="PROSITE" id="PS00798">
    <property type="entry name" value="ALDOKETO_REDUCTASE_1"/>
    <property type="match status" value="1"/>
</dbReference>
<accession>A0A0C6FYB0</accession>
<comment type="similarity">
    <text evidence="1">Belongs to the aldo/keto reductase family.</text>
</comment>
<evidence type="ECO:0000256" key="5">
    <source>
        <dbReference type="PIRSR" id="PIRSR000097-1"/>
    </source>
</evidence>
<dbReference type="OrthoDB" id="9804790at2"/>
<dbReference type="RefSeq" id="WP_060849105.1">
    <property type="nucleotide sequence ID" value="NZ_AP014704.1"/>
</dbReference>
<gene>
    <name evidence="9" type="primary">ara1</name>
    <name evidence="9" type="ORF">Maq22A_c27590</name>
</gene>
<dbReference type="KEGG" id="maqu:Maq22A_c27590"/>
<dbReference type="InterPro" id="IPR020471">
    <property type="entry name" value="AKR"/>
</dbReference>
<name>A0A0C6FYB0_9HYPH</name>
<reference evidence="9 10" key="1">
    <citation type="journal article" date="2015" name="Genome Announc.">
        <title>Complete Genome Sequence of Methylobacterium aquaticum Strain 22A, Isolated from Racomitrium japonicum Moss.</title>
        <authorList>
            <person name="Tani A."/>
            <person name="Ogura Y."/>
            <person name="Hayashi T."/>
            <person name="Kimbara K."/>
        </authorList>
    </citation>
    <scope>NUCLEOTIDE SEQUENCE [LARGE SCALE GENOMIC DNA]</scope>
    <source>
        <strain evidence="9 10">MA-22A</strain>
    </source>
</reference>
<dbReference type="SUPFAM" id="SSF51430">
    <property type="entry name" value="NAD(P)-linked oxidoreductase"/>
    <property type="match status" value="1"/>
</dbReference>
<sequence>MSDAVLTLNDGKRIPQLGFGVWRLENEEAPAIVGAALEAGYRSIDTAAVYGNEAGVGRAIAASGLPREEVFVATKVWNDRHGYDETLRACEDSLARLGLDHVDLYLVHWPVPQRGAYLDTWRALMRLREDGRARSIGVSNFTIEHLERVIDATGSTPAINQVELHPRFQQDALRAFHAEAGIVTEAWAPLGRGGVLDDPAIRAIAEKHGRTPAQVVLRWQLDIGNVAIPKSATPARIRENRDVAGFALDADDLARIEALDDPAGRMGPDPETFGT</sequence>
<evidence type="ECO:0000259" key="8">
    <source>
        <dbReference type="Pfam" id="PF00248"/>
    </source>
</evidence>
<dbReference type="Gene3D" id="3.20.20.100">
    <property type="entry name" value="NADP-dependent oxidoreductase domain"/>
    <property type="match status" value="1"/>
</dbReference>
<dbReference type="PRINTS" id="PR00069">
    <property type="entry name" value="ALDKETRDTASE"/>
</dbReference>
<dbReference type="PANTHER" id="PTHR43827">
    <property type="entry name" value="2,5-DIKETO-D-GLUCONIC ACID REDUCTASE"/>
    <property type="match status" value="1"/>
</dbReference>
<dbReference type="PROSITE" id="PS00063">
    <property type="entry name" value="ALDOKETO_REDUCTASE_3"/>
    <property type="match status" value="1"/>
</dbReference>
<dbReference type="AlphaFoldDB" id="A0A0C6FYB0"/>
<feature type="binding site" evidence="6">
    <location>
        <position position="108"/>
    </location>
    <ligand>
        <name>substrate</name>
    </ligand>
</feature>
<keyword evidence="3" id="KW-0560">Oxidoreductase</keyword>
<evidence type="ECO:0000256" key="2">
    <source>
        <dbReference type="ARBA" id="ARBA00022857"/>
    </source>
</evidence>
<evidence type="ECO:0000256" key="1">
    <source>
        <dbReference type="ARBA" id="ARBA00007905"/>
    </source>
</evidence>
<proteinExistence type="inferred from homology"/>
<dbReference type="FunFam" id="3.20.20.100:FF:000002">
    <property type="entry name" value="2,5-diketo-D-gluconic acid reductase A"/>
    <property type="match status" value="1"/>
</dbReference>
<reference evidence="10" key="2">
    <citation type="submission" date="2015-01" db="EMBL/GenBank/DDBJ databases">
        <title>Complete genome sequence of Methylobacterium aquaticum strain 22A.</title>
        <authorList>
            <person name="Tani A."/>
            <person name="Ogura Y."/>
            <person name="Hayashi T."/>
        </authorList>
    </citation>
    <scope>NUCLEOTIDE SEQUENCE [LARGE SCALE GENOMIC DNA]</scope>
    <source>
        <strain evidence="10">MA-22A</strain>
    </source>
</reference>
<dbReference type="PROSITE" id="PS00062">
    <property type="entry name" value="ALDOKETO_REDUCTASE_2"/>
    <property type="match status" value="1"/>
</dbReference>